<proteinExistence type="predicted"/>
<dbReference type="RefSeq" id="WP_201844070.1">
    <property type="nucleotide sequence ID" value="NZ_JAERRK010000035.1"/>
</dbReference>
<accession>A0A937ET34</accession>
<comment type="caution">
    <text evidence="1">The sequence shown here is derived from an EMBL/GenBank/DDBJ whole genome shotgun (WGS) entry which is preliminary data.</text>
</comment>
<organism evidence="1 2">
    <name type="scientific">Streptomyces actinomycinicus</name>
    <dbReference type="NCBI Taxonomy" id="1695166"/>
    <lineage>
        <taxon>Bacteria</taxon>
        <taxon>Bacillati</taxon>
        <taxon>Actinomycetota</taxon>
        <taxon>Actinomycetes</taxon>
        <taxon>Kitasatosporales</taxon>
        <taxon>Streptomycetaceae</taxon>
        <taxon>Streptomyces</taxon>
    </lineage>
</organism>
<evidence type="ECO:0000313" key="1">
    <source>
        <dbReference type="EMBL" id="MBL1087529.1"/>
    </source>
</evidence>
<sequence>MAISVLRQWTCRNSPARLYGGGPRADAEILLNEAGRDVLGELCGVEPTVLARPWPRFTVDDPKISTGREAGLAQARWWEKRRSRCRLCTARRTGQTVRAVRYLLRWQQVCVRHRRYRSGRGRPLSPSPGDLL</sequence>
<gene>
    <name evidence="1" type="ORF">JK359_37270</name>
</gene>
<dbReference type="EMBL" id="JAERRK010000035">
    <property type="protein sequence ID" value="MBL1087529.1"/>
    <property type="molecule type" value="Genomic_DNA"/>
</dbReference>
<dbReference type="AlphaFoldDB" id="A0A937ET34"/>
<keyword evidence="2" id="KW-1185">Reference proteome</keyword>
<evidence type="ECO:0000313" key="2">
    <source>
        <dbReference type="Proteomes" id="UP000661858"/>
    </source>
</evidence>
<name>A0A937ET34_9ACTN</name>
<protein>
    <submittedName>
        <fullName evidence="1">Uncharacterized protein</fullName>
    </submittedName>
</protein>
<reference evidence="1" key="1">
    <citation type="submission" date="2021-01" db="EMBL/GenBank/DDBJ databases">
        <title>WGS of actinomycetes isolated from Thailand.</title>
        <authorList>
            <person name="Thawai C."/>
        </authorList>
    </citation>
    <scope>NUCLEOTIDE SEQUENCE</scope>
    <source>
        <strain evidence="1">RCU-197</strain>
    </source>
</reference>
<dbReference type="Proteomes" id="UP000661858">
    <property type="component" value="Unassembled WGS sequence"/>
</dbReference>